<feature type="compositionally biased region" description="Low complexity" evidence="2">
    <location>
        <begin position="61"/>
        <end position="92"/>
    </location>
</feature>
<protein>
    <submittedName>
        <fullName evidence="4">Flavin reductase like domain-containing protein</fullName>
    </submittedName>
</protein>
<feature type="region of interest" description="Disordered" evidence="2">
    <location>
        <begin position="35"/>
        <end position="92"/>
    </location>
</feature>
<dbReference type="InterPro" id="IPR002563">
    <property type="entry name" value="Flavin_Rdtase-like_dom"/>
</dbReference>
<dbReference type="GO" id="GO:0010181">
    <property type="term" value="F:FMN binding"/>
    <property type="evidence" value="ECO:0007669"/>
    <property type="project" value="InterPro"/>
</dbReference>
<evidence type="ECO:0000256" key="1">
    <source>
        <dbReference type="ARBA" id="ARBA00023002"/>
    </source>
</evidence>
<name>A0AA40AQ22_9PEZI</name>
<evidence type="ECO:0000256" key="2">
    <source>
        <dbReference type="SAM" id="MobiDB-lite"/>
    </source>
</evidence>
<comment type="caution">
    <text evidence="4">The sequence shown here is derived from an EMBL/GenBank/DDBJ whole genome shotgun (WGS) entry which is preliminary data.</text>
</comment>
<dbReference type="SMART" id="SM00903">
    <property type="entry name" value="Flavin_Reduct"/>
    <property type="match status" value="1"/>
</dbReference>
<reference evidence="4" key="1">
    <citation type="submission" date="2023-06" db="EMBL/GenBank/DDBJ databases">
        <title>Genome-scale phylogeny and comparative genomics of the fungal order Sordariales.</title>
        <authorList>
            <consortium name="Lawrence Berkeley National Laboratory"/>
            <person name="Hensen N."/>
            <person name="Bonometti L."/>
            <person name="Westerberg I."/>
            <person name="Brannstrom I.O."/>
            <person name="Guillou S."/>
            <person name="Cros-Aarteil S."/>
            <person name="Calhoun S."/>
            <person name="Haridas S."/>
            <person name="Kuo A."/>
            <person name="Mondo S."/>
            <person name="Pangilinan J."/>
            <person name="Riley R."/>
            <person name="Labutti K."/>
            <person name="Andreopoulos B."/>
            <person name="Lipzen A."/>
            <person name="Chen C."/>
            <person name="Yanf M."/>
            <person name="Daum C."/>
            <person name="Ng V."/>
            <person name="Clum A."/>
            <person name="Steindorff A."/>
            <person name="Ohm R."/>
            <person name="Martin F."/>
            <person name="Silar P."/>
            <person name="Natvig D."/>
            <person name="Lalanne C."/>
            <person name="Gautier V."/>
            <person name="Ament-Velasquez S.L."/>
            <person name="Kruys A."/>
            <person name="Hutchinson M.I."/>
            <person name="Powell A.J."/>
            <person name="Barry K."/>
            <person name="Miller A.N."/>
            <person name="Grigoriev I.V."/>
            <person name="Debuchy R."/>
            <person name="Gladieux P."/>
            <person name="Thoren M.H."/>
            <person name="Johannesson H."/>
        </authorList>
    </citation>
    <scope>NUCLEOTIDE SEQUENCE</scope>
    <source>
        <strain evidence="4">SMH4607-1</strain>
    </source>
</reference>
<dbReference type="InterPro" id="IPR012349">
    <property type="entry name" value="Split_barrel_FMN-bd"/>
</dbReference>
<evidence type="ECO:0000259" key="3">
    <source>
        <dbReference type="SMART" id="SM00903"/>
    </source>
</evidence>
<organism evidence="4 5">
    <name type="scientific">Lasiosphaeris hirsuta</name>
    <dbReference type="NCBI Taxonomy" id="260670"/>
    <lineage>
        <taxon>Eukaryota</taxon>
        <taxon>Fungi</taxon>
        <taxon>Dikarya</taxon>
        <taxon>Ascomycota</taxon>
        <taxon>Pezizomycotina</taxon>
        <taxon>Sordariomycetes</taxon>
        <taxon>Sordariomycetidae</taxon>
        <taxon>Sordariales</taxon>
        <taxon>Lasiosphaeriaceae</taxon>
        <taxon>Lasiosphaeris</taxon>
    </lineage>
</organism>
<dbReference type="AlphaFoldDB" id="A0AA40AQ22"/>
<dbReference type="InterPro" id="IPR050268">
    <property type="entry name" value="NADH-dep_flavin_reductase"/>
</dbReference>
<evidence type="ECO:0000313" key="5">
    <source>
        <dbReference type="Proteomes" id="UP001172102"/>
    </source>
</evidence>
<keyword evidence="1" id="KW-0560">Oxidoreductase</keyword>
<keyword evidence="5" id="KW-1185">Reference proteome</keyword>
<dbReference type="PANTHER" id="PTHR30466">
    <property type="entry name" value="FLAVIN REDUCTASE"/>
    <property type="match status" value="1"/>
</dbReference>
<dbReference type="Proteomes" id="UP001172102">
    <property type="component" value="Unassembled WGS sequence"/>
</dbReference>
<accession>A0AA40AQ22</accession>
<proteinExistence type="predicted"/>
<dbReference type="EMBL" id="JAUKUA010000003">
    <property type="protein sequence ID" value="KAK0719865.1"/>
    <property type="molecule type" value="Genomic_DNA"/>
</dbReference>
<dbReference type="PANTHER" id="PTHR30466:SF1">
    <property type="entry name" value="FMN REDUCTASE (NADH) RUTF"/>
    <property type="match status" value="1"/>
</dbReference>
<feature type="domain" description="Flavin reductase like" evidence="3">
    <location>
        <begin position="101"/>
        <end position="285"/>
    </location>
</feature>
<gene>
    <name evidence="4" type="ORF">B0H67DRAFT_681892</name>
</gene>
<evidence type="ECO:0000313" key="4">
    <source>
        <dbReference type="EMBL" id="KAK0719865.1"/>
    </source>
</evidence>
<dbReference type="SUPFAM" id="SSF50475">
    <property type="entry name" value="FMN-binding split barrel"/>
    <property type="match status" value="1"/>
</dbReference>
<dbReference type="GO" id="GO:0042602">
    <property type="term" value="F:riboflavin reductase (NADPH) activity"/>
    <property type="evidence" value="ECO:0007669"/>
    <property type="project" value="TreeGrafter"/>
</dbReference>
<sequence>MSSRRVLGLTAEHALLLHNGRAPPMMQPAAVAARDTCHGHVSDGTGRNTAIHNPTRRHLQTSSSHPSGGTSPHSPAAAGSEASADSDAPAPSLSHKVRTLMRLLTHPVVACTSTQPGTASHPAKPRAMTMSSFASLALHPTPAVSFNIATPSRTLHAIEASRRFNIHILSDDAAGARVADILSRGSAVAKQLLEGRDEEYGCEVVAGDRAGDGAAPVLSGPGILHVLRCQLLDEPAKGLVKVHDHVIVLGEVLEILEGVKGAQHGGRTEKAARFGLLYGDRRFRSLGECIRGYKRV</sequence>
<dbReference type="Gene3D" id="2.30.110.10">
    <property type="entry name" value="Electron Transport, Fmn-binding Protein, Chain A"/>
    <property type="match status" value="1"/>
</dbReference>
<dbReference type="Pfam" id="PF01613">
    <property type="entry name" value="Flavin_Reduct"/>
    <property type="match status" value="1"/>
</dbReference>